<dbReference type="InterPro" id="IPR013087">
    <property type="entry name" value="Znf_C2H2_type"/>
</dbReference>
<dbReference type="AlphaFoldDB" id="A0A7R9MJE2"/>
<dbReference type="PANTHER" id="PTHR46179:SF13">
    <property type="entry name" value="C2H2-TYPE DOMAIN-CONTAINING PROTEIN"/>
    <property type="match status" value="1"/>
</dbReference>
<feature type="domain" description="C2H2-type" evidence="10">
    <location>
        <begin position="195"/>
        <end position="225"/>
    </location>
</feature>
<keyword evidence="2" id="KW-0479">Metal-binding</keyword>
<evidence type="ECO:0000256" key="9">
    <source>
        <dbReference type="SAM" id="MobiDB-lite"/>
    </source>
</evidence>
<keyword evidence="12" id="KW-1185">Reference proteome</keyword>
<feature type="domain" description="C2H2-type" evidence="10">
    <location>
        <begin position="293"/>
        <end position="322"/>
    </location>
</feature>
<name>A0A7R9MJE2_9ACAR</name>
<evidence type="ECO:0000256" key="2">
    <source>
        <dbReference type="ARBA" id="ARBA00022723"/>
    </source>
</evidence>
<keyword evidence="7" id="KW-0539">Nucleus</keyword>
<feature type="domain" description="C2H2-type" evidence="10">
    <location>
        <begin position="422"/>
        <end position="451"/>
    </location>
</feature>
<evidence type="ECO:0000313" key="12">
    <source>
        <dbReference type="Proteomes" id="UP000728032"/>
    </source>
</evidence>
<evidence type="ECO:0000256" key="6">
    <source>
        <dbReference type="ARBA" id="ARBA00023163"/>
    </source>
</evidence>
<evidence type="ECO:0000256" key="5">
    <source>
        <dbReference type="ARBA" id="ARBA00023015"/>
    </source>
</evidence>
<dbReference type="PANTHER" id="PTHR46179">
    <property type="entry name" value="ZINC FINGER PROTEIN"/>
    <property type="match status" value="1"/>
</dbReference>
<dbReference type="PROSITE" id="PS00028">
    <property type="entry name" value="ZINC_FINGER_C2H2_1"/>
    <property type="match status" value="6"/>
</dbReference>
<evidence type="ECO:0000256" key="7">
    <source>
        <dbReference type="ARBA" id="ARBA00023242"/>
    </source>
</evidence>
<accession>A0A7R9MJE2</accession>
<feature type="domain" description="C2H2-type" evidence="10">
    <location>
        <begin position="451"/>
        <end position="482"/>
    </location>
</feature>
<dbReference type="GO" id="GO:0008270">
    <property type="term" value="F:zinc ion binding"/>
    <property type="evidence" value="ECO:0007669"/>
    <property type="project" value="UniProtKB-KW"/>
</dbReference>
<feature type="compositionally biased region" description="Basic and acidic residues" evidence="9">
    <location>
        <begin position="124"/>
        <end position="134"/>
    </location>
</feature>
<sequence>MDETYETYSSMADMSRRELYSVVNALKRENNCLKTDLQTFAVISRKCRQYLRDLLNSGHIDSHVTQEILDLLDMNAQKTVVAVDALNVPQRSGTQRNVMSFKLEAMGSGGRPQLQRNVVWLNRQEVDSDGHESDGVTGSADEYEDMDESRDDSLRPTTPKSKRISFATNLVQFSGHNESDGTERLSSAKKLLGTAVCGHRGCHKSFANFRNLDRHQSATHPDIRFFCDRENCFAHFGTAERLTAHKRDDNHLMDCESYECGLNGCQFRALARDVLQEHISCHTFDDLMSDKFFVCDFRGCEKQFRRLDYLMVHKKRHKSADYRCDVDDCGTLFPSHLELVEHLQMVHERYLCDVDGCDFITDLESEVLSHQLIHKTDSQEVDMDLDDSSKGKPKREHEDSGDESDADSTPKATKRNKTNGQYVCEYEGCYKSYTDTRSLREHESTHSGKRFYCDYKGCCKHFAFSRSVRLHKKSGNHVVGQPYECSETGCTFTTKTK</sequence>
<comment type="subcellular location">
    <subcellularLocation>
        <location evidence="1">Nucleus</location>
    </subcellularLocation>
</comment>
<feature type="domain" description="C2H2-type" evidence="10">
    <location>
        <begin position="322"/>
        <end position="347"/>
    </location>
</feature>
<dbReference type="Gene3D" id="3.30.160.60">
    <property type="entry name" value="Classic Zinc Finger"/>
    <property type="match status" value="2"/>
</dbReference>
<dbReference type="EMBL" id="OC934843">
    <property type="protein sequence ID" value="CAD7660365.1"/>
    <property type="molecule type" value="Genomic_DNA"/>
</dbReference>
<keyword evidence="5" id="KW-0805">Transcription regulation</keyword>
<feature type="compositionally biased region" description="Acidic residues" evidence="9">
    <location>
        <begin position="141"/>
        <end position="150"/>
    </location>
</feature>
<dbReference type="SUPFAM" id="SSF57667">
    <property type="entry name" value="beta-beta-alpha zinc fingers"/>
    <property type="match status" value="2"/>
</dbReference>
<evidence type="ECO:0000256" key="3">
    <source>
        <dbReference type="ARBA" id="ARBA00022771"/>
    </source>
</evidence>
<evidence type="ECO:0000259" key="10">
    <source>
        <dbReference type="PROSITE" id="PS50157"/>
    </source>
</evidence>
<proteinExistence type="predicted"/>
<organism evidence="11">
    <name type="scientific">Oppiella nova</name>
    <dbReference type="NCBI Taxonomy" id="334625"/>
    <lineage>
        <taxon>Eukaryota</taxon>
        <taxon>Metazoa</taxon>
        <taxon>Ecdysozoa</taxon>
        <taxon>Arthropoda</taxon>
        <taxon>Chelicerata</taxon>
        <taxon>Arachnida</taxon>
        <taxon>Acari</taxon>
        <taxon>Acariformes</taxon>
        <taxon>Sarcoptiformes</taxon>
        <taxon>Oribatida</taxon>
        <taxon>Brachypylina</taxon>
        <taxon>Oppioidea</taxon>
        <taxon>Oppiidae</taxon>
        <taxon>Oppiella</taxon>
    </lineage>
</organism>
<dbReference type="InterPro" id="IPR051061">
    <property type="entry name" value="Zinc_finger_trans_reg"/>
</dbReference>
<keyword evidence="4" id="KW-0862">Zinc</keyword>
<feature type="compositionally biased region" description="Basic and acidic residues" evidence="9">
    <location>
        <begin position="387"/>
        <end position="398"/>
    </location>
</feature>
<feature type="non-terminal residue" evidence="11">
    <location>
        <position position="1"/>
    </location>
</feature>
<gene>
    <name evidence="11" type="ORF">ONB1V03_LOCUS16935</name>
</gene>
<dbReference type="InterPro" id="IPR036236">
    <property type="entry name" value="Znf_C2H2_sf"/>
</dbReference>
<dbReference type="OrthoDB" id="6536601at2759"/>
<evidence type="ECO:0000313" key="11">
    <source>
        <dbReference type="EMBL" id="CAD7660365.1"/>
    </source>
</evidence>
<keyword evidence="3 8" id="KW-0863">Zinc-finger</keyword>
<dbReference type="Proteomes" id="UP000728032">
    <property type="component" value="Unassembled WGS sequence"/>
</dbReference>
<dbReference type="SMART" id="SM00355">
    <property type="entry name" value="ZnF_C2H2"/>
    <property type="match status" value="8"/>
</dbReference>
<dbReference type="GO" id="GO:0005634">
    <property type="term" value="C:nucleus"/>
    <property type="evidence" value="ECO:0007669"/>
    <property type="project" value="UniProtKB-SubCell"/>
</dbReference>
<protein>
    <recommendedName>
        <fullName evidence="10">C2H2-type domain-containing protein</fullName>
    </recommendedName>
</protein>
<feature type="region of interest" description="Disordered" evidence="9">
    <location>
        <begin position="379"/>
        <end position="416"/>
    </location>
</feature>
<dbReference type="GO" id="GO:0006357">
    <property type="term" value="P:regulation of transcription by RNA polymerase II"/>
    <property type="evidence" value="ECO:0007669"/>
    <property type="project" value="TreeGrafter"/>
</dbReference>
<evidence type="ECO:0000256" key="4">
    <source>
        <dbReference type="ARBA" id="ARBA00022833"/>
    </source>
</evidence>
<evidence type="ECO:0000256" key="1">
    <source>
        <dbReference type="ARBA" id="ARBA00004123"/>
    </source>
</evidence>
<keyword evidence="6" id="KW-0804">Transcription</keyword>
<evidence type="ECO:0000256" key="8">
    <source>
        <dbReference type="PROSITE-ProRule" id="PRU00042"/>
    </source>
</evidence>
<reference evidence="11" key="1">
    <citation type="submission" date="2020-11" db="EMBL/GenBank/DDBJ databases">
        <authorList>
            <person name="Tran Van P."/>
        </authorList>
    </citation>
    <scope>NUCLEOTIDE SEQUENCE</scope>
</reference>
<dbReference type="EMBL" id="CAJPVJ010020018">
    <property type="protein sequence ID" value="CAG2177503.1"/>
    <property type="molecule type" value="Genomic_DNA"/>
</dbReference>
<feature type="region of interest" description="Disordered" evidence="9">
    <location>
        <begin position="124"/>
        <end position="161"/>
    </location>
</feature>
<dbReference type="PROSITE" id="PS50157">
    <property type="entry name" value="ZINC_FINGER_C2H2_2"/>
    <property type="match status" value="5"/>
</dbReference>